<evidence type="ECO:0000256" key="4">
    <source>
        <dbReference type="ARBA" id="ARBA00022737"/>
    </source>
</evidence>
<dbReference type="InterPro" id="IPR003598">
    <property type="entry name" value="Ig_sub2"/>
</dbReference>
<keyword evidence="6" id="KW-0514">Muscle protein</keyword>
<dbReference type="PROSITE" id="PS50853">
    <property type="entry name" value="FN3"/>
    <property type="match status" value="2"/>
</dbReference>
<evidence type="ECO:0000256" key="9">
    <source>
        <dbReference type="SAM" id="MobiDB-lite"/>
    </source>
</evidence>
<dbReference type="FunFam" id="2.60.40.10:FF:000107">
    <property type="entry name" value="Myosin, light chain kinase a"/>
    <property type="match status" value="1"/>
</dbReference>
<feature type="compositionally biased region" description="Basic and acidic residues" evidence="9">
    <location>
        <begin position="658"/>
        <end position="706"/>
    </location>
</feature>
<comment type="subcellular location">
    <subcellularLocation>
        <location evidence="8">Cytoplasm</location>
        <location evidence="8">Myofibril</location>
        <location evidence="8">Sarcomere</location>
        <location evidence="8">M line</location>
    </subcellularLocation>
</comment>
<dbReference type="Pfam" id="PF07679">
    <property type="entry name" value="I-set"/>
    <property type="match status" value="16"/>
</dbReference>
<dbReference type="GO" id="GO:0004672">
    <property type="term" value="F:protein kinase activity"/>
    <property type="evidence" value="ECO:0007669"/>
    <property type="project" value="InterPro"/>
</dbReference>
<dbReference type="EMBL" id="AJVK01008032">
    <property type="status" value="NOT_ANNOTATED_CDS"/>
    <property type="molecule type" value="Genomic_DNA"/>
</dbReference>
<feature type="compositionally biased region" description="Basic and acidic residues" evidence="9">
    <location>
        <begin position="448"/>
        <end position="463"/>
    </location>
</feature>
<dbReference type="PANTHER" id="PTHR47633:SF3">
    <property type="entry name" value="STRIATED MUSCLE PREFERENTIALLY EXPRESSED PROTEIN KINASE"/>
    <property type="match status" value="1"/>
</dbReference>
<dbReference type="Pfam" id="PF00041">
    <property type="entry name" value="fn3"/>
    <property type="match status" value="2"/>
</dbReference>
<dbReference type="SMART" id="SM00060">
    <property type="entry name" value="FN3"/>
    <property type="match status" value="2"/>
</dbReference>
<dbReference type="GO" id="GO:0045989">
    <property type="term" value="P:positive regulation of striated muscle contraction"/>
    <property type="evidence" value="ECO:0007669"/>
    <property type="project" value="UniProtKB-ARBA"/>
</dbReference>
<keyword evidence="5" id="KW-1015">Disulfide bond</keyword>
<dbReference type="Gene3D" id="3.30.200.20">
    <property type="entry name" value="Phosphorylase Kinase, domain 1"/>
    <property type="match status" value="1"/>
</dbReference>
<evidence type="ECO:0000313" key="11">
    <source>
        <dbReference type="Proteomes" id="UP000092462"/>
    </source>
</evidence>
<evidence type="ECO:0000313" key="10">
    <source>
        <dbReference type="EnsemblMetazoa" id="PPAI010380-PA"/>
    </source>
</evidence>
<dbReference type="Pfam" id="PF00069">
    <property type="entry name" value="Pkinase"/>
    <property type="match status" value="2"/>
</dbReference>
<dbReference type="FunFam" id="2.60.40.10:FF:001381">
    <property type="entry name" value="Uncharacterized protein, isoform C"/>
    <property type="match status" value="1"/>
</dbReference>
<dbReference type="InterPro" id="IPR007110">
    <property type="entry name" value="Ig-like_dom"/>
</dbReference>
<dbReference type="FunFam" id="2.60.40.10:FF:000519">
    <property type="entry name" value="Muscle M-line assembly protein unc-89"/>
    <property type="match status" value="1"/>
</dbReference>
<evidence type="ECO:0000256" key="3">
    <source>
        <dbReference type="ARBA" id="ARBA00022490"/>
    </source>
</evidence>
<dbReference type="SUPFAM" id="SSF56112">
    <property type="entry name" value="Protein kinase-like (PK-like)"/>
    <property type="match status" value="2"/>
</dbReference>
<dbReference type="Proteomes" id="UP000092462">
    <property type="component" value="Unassembled WGS sequence"/>
</dbReference>
<dbReference type="GO" id="GO:0040017">
    <property type="term" value="P:positive regulation of locomotion"/>
    <property type="evidence" value="ECO:0007669"/>
    <property type="project" value="UniProtKB-ARBA"/>
</dbReference>
<dbReference type="InterPro" id="IPR003961">
    <property type="entry name" value="FN3_dom"/>
</dbReference>
<dbReference type="GO" id="GO:0045214">
    <property type="term" value="P:sarcomere organization"/>
    <property type="evidence" value="ECO:0007669"/>
    <property type="project" value="UniProtKB-ARBA"/>
</dbReference>
<comment type="similarity">
    <text evidence="1">Belongs to the protein kinase superfamily. CAMK Ser/Thr protein kinase family.</text>
</comment>
<dbReference type="CDD" id="cd00063">
    <property type="entry name" value="FN3"/>
    <property type="match status" value="2"/>
</dbReference>
<dbReference type="FunFam" id="2.60.40.10:FF:000425">
    <property type="entry name" value="Myosin light chain kinase"/>
    <property type="match status" value="1"/>
</dbReference>
<keyword evidence="11" id="KW-1185">Reference proteome</keyword>
<dbReference type="FunFam" id="2.60.40.10:FF:000796">
    <property type="entry name" value="Muscle M-line assembly protein unc-89"/>
    <property type="match status" value="1"/>
</dbReference>
<feature type="region of interest" description="Disordered" evidence="9">
    <location>
        <begin position="441"/>
        <end position="465"/>
    </location>
</feature>
<dbReference type="EMBL" id="AJVK01008033">
    <property type="status" value="NOT_ANNOTATED_CDS"/>
    <property type="molecule type" value="Genomic_DNA"/>
</dbReference>
<evidence type="ECO:0000256" key="6">
    <source>
        <dbReference type="ARBA" id="ARBA00023179"/>
    </source>
</evidence>
<dbReference type="PROSITE" id="PS50011">
    <property type="entry name" value="PROTEIN_KINASE_DOM"/>
    <property type="match status" value="2"/>
</dbReference>
<name>A0A1B0DPE4_PHLPP</name>
<evidence type="ECO:0000256" key="2">
    <source>
        <dbReference type="ARBA" id="ARBA00022443"/>
    </source>
</evidence>
<organism evidence="10 11">
    <name type="scientific">Phlebotomus papatasi</name>
    <name type="common">Sandfly</name>
    <dbReference type="NCBI Taxonomy" id="29031"/>
    <lineage>
        <taxon>Eukaryota</taxon>
        <taxon>Metazoa</taxon>
        <taxon>Ecdysozoa</taxon>
        <taxon>Arthropoda</taxon>
        <taxon>Hexapoda</taxon>
        <taxon>Insecta</taxon>
        <taxon>Pterygota</taxon>
        <taxon>Neoptera</taxon>
        <taxon>Endopterygota</taxon>
        <taxon>Diptera</taxon>
        <taxon>Nematocera</taxon>
        <taxon>Psychodoidea</taxon>
        <taxon>Psychodidae</taxon>
        <taxon>Phlebotomus</taxon>
        <taxon>Phlebotomus</taxon>
    </lineage>
</organism>
<dbReference type="VEuPathDB" id="VectorBase:PPAPM1_006670"/>
<dbReference type="Gene3D" id="2.60.40.10">
    <property type="entry name" value="Immunoglobulins"/>
    <property type="match status" value="19"/>
</dbReference>
<dbReference type="Gene3D" id="1.10.510.10">
    <property type="entry name" value="Transferase(Phosphotransferase) domain 1"/>
    <property type="match status" value="2"/>
</dbReference>
<dbReference type="EnsemblMetazoa" id="PPAI010380-RA">
    <property type="protein sequence ID" value="PPAI010380-PA"/>
    <property type="gene ID" value="PPAI010380"/>
</dbReference>
<dbReference type="GO" id="GO:0031430">
    <property type="term" value="C:M band"/>
    <property type="evidence" value="ECO:0007669"/>
    <property type="project" value="UniProtKB-SubCell"/>
</dbReference>
<dbReference type="FunFam" id="2.60.40.10:FF:000344">
    <property type="entry name" value="Muscle M-line assembly protein unc-89"/>
    <property type="match status" value="1"/>
</dbReference>
<dbReference type="GO" id="GO:0060298">
    <property type="term" value="P:positive regulation of sarcomere organization"/>
    <property type="evidence" value="ECO:0007669"/>
    <property type="project" value="UniProtKB-ARBA"/>
</dbReference>
<dbReference type="PROSITE" id="PS50835">
    <property type="entry name" value="IG_LIKE"/>
    <property type="match status" value="14"/>
</dbReference>
<dbReference type="FunFam" id="1.10.510.10:FF:000681">
    <property type="entry name" value="Muscle M-line assembly protein unc-89-like Protein"/>
    <property type="match status" value="1"/>
</dbReference>
<dbReference type="FunFam" id="2.60.40.10:FF:000802">
    <property type="entry name" value="Muscle M-line assembly protein unc-89"/>
    <property type="match status" value="1"/>
</dbReference>
<dbReference type="SMART" id="SM00409">
    <property type="entry name" value="IG"/>
    <property type="match status" value="15"/>
</dbReference>
<evidence type="ECO:0000256" key="7">
    <source>
        <dbReference type="ARBA" id="ARBA00023319"/>
    </source>
</evidence>
<dbReference type="InterPro" id="IPR003599">
    <property type="entry name" value="Ig_sub"/>
</dbReference>
<dbReference type="GO" id="GO:0008104">
    <property type="term" value="P:intracellular protein localization"/>
    <property type="evidence" value="ECO:0007669"/>
    <property type="project" value="UniProtKB-ARBA"/>
</dbReference>
<feature type="compositionally biased region" description="Basic and acidic residues" evidence="9">
    <location>
        <begin position="2489"/>
        <end position="2502"/>
    </location>
</feature>
<dbReference type="EMBL" id="AJVK01008031">
    <property type="status" value="NOT_ANNOTATED_CDS"/>
    <property type="molecule type" value="Genomic_DNA"/>
</dbReference>
<dbReference type="SUPFAM" id="SSF48726">
    <property type="entry name" value="Immunoglobulin"/>
    <property type="match status" value="18"/>
</dbReference>
<reference evidence="10" key="1">
    <citation type="submission" date="2022-08" db="UniProtKB">
        <authorList>
            <consortium name="EnsemblMetazoa"/>
        </authorList>
    </citation>
    <scope>IDENTIFICATION</scope>
    <source>
        <strain evidence="10">Israel</strain>
    </source>
</reference>
<proteinExistence type="inferred from homology"/>
<dbReference type="InterPro" id="IPR013783">
    <property type="entry name" value="Ig-like_fold"/>
</dbReference>
<dbReference type="InterPro" id="IPR036116">
    <property type="entry name" value="FN3_sf"/>
</dbReference>
<protein>
    <submittedName>
        <fullName evidence="10">Uncharacterized protein</fullName>
    </submittedName>
</protein>
<keyword evidence="7" id="KW-0393">Immunoglobulin domain</keyword>
<dbReference type="GO" id="GO:0019899">
    <property type="term" value="F:enzyme binding"/>
    <property type="evidence" value="ECO:0007669"/>
    <property type="project" value="UniProtKB-ARBA"/>
</dbReference>
<feature type="region of interest" description="Disordered" evidence="9">
    <location>
        <begin position="658"/>
        <end position="711"/>
    </location>
</feature>
<dbReference type="InterPro" id="IPR013098">
    <property type="entry name" value="Ig_I-set"/>
</dbReference>
<evidence type="ECO:0000256" key="1">
    <source>
        <dbReference type="ARBA" id="ARBA00006692"/>
    </source>
</evidence>
<dbReference type="PANTHER" id="PTHR47633">
    <property type="entry name" value="IMMUNOGLOBULIN"/>
    <property type="match status" value="1"/>
</dbReference>
<dbReference type="GO" id="GO:0005524">
    <property type="term" value="F:ATP binding"/>
    <property type="evidence" value="ECO:0007669"/>
    <property type="project" value="InterPro"/>
</dbReference>
<evidence type="ECO:0000256" key="5">
    <source>
        <dbReference type="ARBA" id="ARBA00023157"/>
    </source>
</evidence>
<keyword evidence="4" id="KW-0677">Repeat</keyword>
<dbReference type="FunFam" id="2.60.40.10:FF:000919">
    <property type="entry name" value="Uncharacterized protein, isoform C"/>
    <property type="match status" value="1"/>
</dbReference>
<keyword evidence="2" id="KW-0728">SH3 domain</keyword>
<dbReference type="SMART" id="SM00408">
    <property type="entry name" value="IGc2"/>
    <property type="match status" value="12"/>
</dbReference>
<dbReference type="VEuPathDB" id="VectorBase:PPAI010380"/>
<sequence>MSLVVKNVTTEDAGFYTITAANELGVDTAEMNLIVKTPPRIKKPSDFSCMADEVFKMGVEVEGVPPPTCKFFKEGKEIYETERVKFTSSNGTHNIEFYNATLKDSGAYSVIATNEVSQTSEFWSLTVNSAPKVTKKLGEQIIVGEKEDIVLTVRTDSYPPPTVKWLKDGKELNMKDSRIRVLTEGDVHTLIISGACRADAARYGVELINQHGTIRDETTVDVKCGPQFKQKLKDITVNEGDTNIELSVSVEGFPKPTIQWYIDSTEISSTRNEYRRIESGENYTLVINEVTTEMRGKYSCVVKNEFGSEESVANVTVQCKPKLKKKLKDTEVNAGDNLTLEVEVYAVPEPKVVWYKDGQEVRADARIKISRDSQRLESYWMTLNLVKEQDAGEYEVKVSNPLGIVETRSQVTVINKEEDLGNNTHLKQKQIILEEETVEMQEVEEEREPQKKLHVKQEEERTLKTSPELSKQTLTECVKVGESGESVRISVLTEESREATVSGPEEGHTVHKMRATTVIMEEDSSMQEPTITNVIPPNRPHATSLQVEEIGSFTFTSHDESITYETVDGSGRPLQGVIEEGESDGEMSISHKKISSRGVSIMSASEDETSFRSGMLSREVSIDEVQKDMVLDEGAIKVKISERKSETLETFVGEMDGAEKVSKRDLSDENEAKKKRGRLFETEESEHVPEVDGSRRKSGVETDESRKPRRGTLIADVESEVNGDEDVFATFTADQEDKAVESKTVRLLKKEKAQQEGTESDSLKLKIFDVAEEDGKPLKGKAIEVKEVESTDEDYRSKLQEAAEETGDKSVDELLKRVERQRSALGEILDKQQEIKQEAVPEIISSDIKDHTVYESLPISYEISARGIPEPEAQWMHEGKYVKEDGNRVKITKDGEKFKLNITEVKMEDQGEYKVVIHNKLGEKAQQAVLTVIPVAELRKPICLSPLKDIDAKKDDFVSLTTTLTADPLPDVVWCKNGKEITADGFIEIKSNVKEIENGLKEVTYSLNIPTARHIDTGDYSIKVKNKYGYAEASAHLEVYLKPEIKGLKDQAAEPYDEIIFECIIHANPRPKVVWTKNGQNLCNNDNFEVIADVERETYKLIVKSAGPEEGGSYTVTASNSGGETQGYVQLNLHVEKPTFIKIPEDQQVHDFAEVITKVRAQGVPKPEIKWLKDGEELNMNNRDSTRPRIHVESTSETQIASDMSIEHFNKDLAGEYCAIAYNVSGETEARFKLTMLNTPPSLFKNLERFVEVDEGEKLLLSAILSGSPIPQVQWFRDGERLLPTEPRRPSFIKPLGDVKVVVGDVLKLEAEVIGFPVPEVQWFKDGVPVRLSPDVNFVCQPNGIIGLVIDSARPEDAGVYTVKIMNKLGDIEGKAHAEVEPKPQKPGFVAELKDANGIEGFPITMEVKTVGHPPPEIKWTHNGEEIHPNEHFKVTTAPKGASTLVIDRVDPNDAGEYKVIATNDEGAATSKARLFVKPKMDEAEPEEAPKFLNKLRDVNVDEGKPMKLSAPFASNPIPEIYWTKDNEPIVPSDRILVTCDGTSVGLTVNPVEITDSGNYKCLLANPLGEDESECQASVRKVYQRPQFTHKLIDLQELPKNDAKFPYKLTGIPAPDTTWYFNDNPIHDGHKYKIKSEGDIGCLYVKNCTPSDSGVYKCVARNREGQDSTQARLDVVDKIERRERAEPPSFLKKIGDTEVFLGTKAKFTACANGFPEPQVEWYHDGIKLFPSDRIRIEAEAHGLLRLTIDNVNEKDVGKYKCLIFNPHGEEYCTADLFTECEFEPIPSARALEDHSGKGVGEQYSEFDKHKRSGAPVPLPDRPIISKMTDRRLTLSWRPSFPSSGRFPVTYQVEMLELPDGDWFNVRSGVRNCACEIRNLEPYRDYKFRIRVENKYGVSDPSPYAQTYRQKLEPDPPRFYPYLMPGIDFRPKTSPHFPKDFDIERPPHDGYAQAPVFLRQEHDCQYGVKGHNVNLFWYVYGYPKPKMTYYFNDEIIEPGGRFDWSYTRNGQATLFINRMLDRDVGFYEAVARNEHGEARQKVRLEIAEFPRFIQRPEETYIMARKHGRLEAKVTGVPFPELKWYKDWQPLAESSRIKMQFYEPDTCVLLISDAIYKDEGLYSLSARNVAGSISSSAMIHIDDDEDEYIFHAHSRRPYVRSKQRPYEDAYDIGDELGRGTQGITYHAVERATGRNFAAKIMHGKDELRTFMFNELEIMNSLNHKKLIRLHDAFDTNRSMTLVMELAGGGELVRDNLLKRDWYTERDIASYIRQLLLGLDHMHSCGIAHLGLNIKDLLIAHPGSDELKVCDFGLARRIQGGKLAPLEYGMPEYVAPEAVNMEGVNYSYDMWSVGILTYVLLSGSSPFRGPNDRETLTNVQQGKWEFRESIWKYISEEGRDFISKLLIYMADRRMDVKTALKHPWFNLIHRRSNDEYRISTEKLRTYQYQFQDWYNNASCRNWYRRRPLAGAFTHPSKMVYPPGEAYTPGPTPDRESKVRSKRGPMEDYVGREPAEYELGMFQSESHYQYGPDTYLLQLRDTDFPVRLREYMKVAVHRSPGFSYNLSETAYDWSLPIIRERRRFTDIMDEEIDDERRSRISSYGSNDGNSIRRLRTELGSRLDTYVEADAMIESKKMGHPPFFREKPQILAITDNEPAQLQCYAVGDPHPVVQWFKNDMVLTESRRVKIVTDEAGRSILKLQPAVHYDEGIYKAVARNKLGQTVARTRVVVATLPDAPDSPEAVNISDTEVLLRWKQPRDDGNSSVLCYMLQYKLTTEDNWTTIADNIDHEFYLVHNLEERHNYIFRLASRNKIGWSDMGIPTQIITTREAGCPKVTITRAMRHLQNLTEGGQEVTQDENKPHIDYRFEREPIEWTKENNLSQYYSFISEIHRGQFSIVVKGVDKATDHVVVAKIFDLNSETEATIHHEFNLFRTLRHERIPALLAAFRPQNSPIAVLVQEKLQGADILTYMASRHEYSEQVVATVVTQIIDALQYLHWRGYCHLNIQPDNVVMASVRSVQIKLVDFGAAQRVSKLGTSCPVTGWLDFSAPEMINEELIYPQTDIWSVGIITYVLLSGVSPFRGETEAETKQNITFVRYRFENLFKEDFSEEYHTMKMNEAMQSDTLSTSFMSGGPSPRQLLRSNSIQEELSAAL</sequence>
<dbReference type="FunFam" id="2.60.40.10:FF:000940">
    <property type="entry name" value="Muscle M-line assembly protein unc-89"/>
    <property type="match status" value="1"/>
</dbReference>
<dbReference type="InterPro" id="IPR000719">
    <property type="entry name" value="Prot_kinase_dom"/>
</dbReference>
<dbReference type="FunFam" id="2.60.40.10:FF:000345">
    <property type="entry name" value="Muscle M-line assembly protein unc-89"/>
    <property type="match status" value="2"/>
</dbReference>
<evidence type="ECO:0000256" key="8">
    <source>
        <dbReference type="ARBA" id="ARBA00037833"/>
    </source>
</evidence>
<dbReference type="FunFam" id="2.60.40.10:FF:001036">
    <property type="entry name" value="Muscle M-line assembly protein unc-89"/>
    <property type="match status" value="1"/>
</dbReference>
<dbReference type="InterPro" id="IPR011009">
    <property type="entry name" value="Kinase-like_dom_sf"/>
</dbReference>
<accession>A0A1B0DPE4</accession>
<dbReference type="SUPFAM" id="SSF49265">
    <property type="entry name" value="Fibronectin type III"/>
    <property type="match status" value="1"/>
</dbReference>
<dbReference type="FunFam" id="3.30.200.20:FF:000620">
    <property type="entry name" value="Putative unc-89"/>
    <property type="match status" value="1"/>
</dbReference>
<dbReference type="InterPro" id="IPR036179">
    <property type="entry name" value="Ig-like_dom_sf"/>
</dbReference>
<keyword evidence="3" id="KW-0963">Cytoplasm</keyword>
<feature type="region of interest" description="Disordered" evidence="9">
    <location>
        <begin position="1791"/>
        <end position="1820"/>
    </location>
</feature>
<feature type="region of interest" description="Disordered" evidence="9">
    <location>
        <begin position="2479"/>
        <end position="2502"/>
    </location>
</feature>
<dbReference type="EMBL" id="AJVK01008030">
    <property type="status" value="NOT_ANNOTATED_CDS"/>
    <property type="molecule type" value="Genomic_DNA"/>
</dbReference>